<accession>A0A0D8FQF7</accession>
<dbReference type="GeneID" id="78373867"/>
<protein>
    <submittedName>
        <fullName evidence="7">Nickel transport system permease protein NikB</fullName>
    </submittedName>
</protein>
<evidence type="ECO:0000256" key="2">
    <source>
        <dbReference type="ARBA" id="ARBA00022692"/>
    </source>
</evidence>
<sequence length="328" mass="35616">MRYFLRKLAMFALTLWAAVTLNFIIPRLMPGSPVQAALSRLAATGQTVTEAMKRAVEIQLGLPHASLWVQYGDYLLGIMHLRFGMTYSITDVSVTRAILAAAPWTIVLVGTSTVIAFVIGTLLGVYAGWRRQTKVDSAVTIGSTFFSAFPPFFLGLLLLYFLGFKYHMFPLTGGYTPGAVPHLTLSFLGDAIYHSILPAVTLVVTSLAGWVLGMRNNMINTLGEDYVLFAEANGLRDRTIALLYVARNALLPNVTGFGLALGAVIGGSVLVESIFGYPGIGSLLLLAVNNRDYPLMQAIFLLITVSMLVTIFVVDLLYGLLDPRVRGT</sequence>
<evidence type="ECO:0000256" key="4">
    <source>
        <dbReference type="ARBA" id="ARBA00023136"/>
    </source>
</evidence>
<dbReference type="Gene3D" id="1.10.3720.10">
    <property type="entry name" value="MetI-like"/>
    <property type="match status" value="1"/>
</dbReference>
<reference evidence="7 8" key="1">
    <citation type="submission" date="2015-01" db="EMBL/GenBank/DDBJ databases">
        <title>Draft genome of the acidophilic iron oxidizer Ferrimicrobium acidiphilum strain T23.</title>
        <authorList>
            <person name="Poehlein A."/>
            <person name="Eisen S."/>
            <person name="Schloemann M."/>
            <person name="Johnson B.D."/>
            <person name="Daniel R."/>
            <person name="Muehling M."/>
        </authorList>
    </citation>
    <scope>NUCLEOTIDE SEQUENCE [LARGE SCALE GENOMIC DNA]</scope>
    <source>
        <strain evidence="7 8">T23</strain>
    </source>
</reference>
<dbReference type="PATRIC" id="fig|1121877.4.peg.3274"/>
<feature type="domain" description="ABC transmembrane type-1" evidence="6">
    <location>
        <begin position="102"/>
        <end position="314"/>
    </location>
</feature>
<proteinExistence type="inferred from homology"/>
<dbReference type="STRING" id="1121877.FEAC_29020"/>
<dbReference type="OrthoDB" id="147688at2"/>
<comment type="caution">
    <text evidence="7">The sequence shown here is derived from an EMBL/GenBank/DDBJ whole genome shotgun (WGS) entry which is preliminary data.</text>
</comment>
<keyword evidence="5" id="KW-0813">Transport</keyword>
<dbReference type="GO" id="GO:0005886">
    <property type="term" value="C:plasma membrane"/>
    <property type="evidence" value="ECO:0007669"/>
    <property type="project" value="UniProtKB-SubCell"/>
</dbReference>
<keyword evidence="2 5" id="KW-0812">Transmembrane</keyword>
<comment type="subcellular location">
    <subcellularLocation>
        <location evidence="5">Cell membrane</location>
        <topology evidence="5">Multi-pass membrane protein</topology>
    </subcellularLocation>
    <subcellularLocation>
        <location evidence="1">Membrane</location>
        <topology evidence="1">Multi-pass membrane protein</topology>
    </subcellularLocation>
</comment>
<dbReference type="PANTHER" id="PTHR43376:SF1">
    <property type="entry name" value="OLIGOPEPTIDE TRANSPORT SYSTEM PERMEASE PROTEIN"/>
    <property type="match status" value="1"/>
</dbReference>
<dbReference type="PANTHER" id="PTHR43376">
    <property type="entry name" value="OLIGOPEPTIDE TRANSPORT SYSTEM PERMEASE PROTEIN"/>
    <property type="match status" value="1"/>
</dbReference>
<dbReference type="Pfam" id="PF00528">
    <property type="entry name" value="BPD_transp_1"/>
    <property type="match status" value="1"/>
</dbReference>
<feature type="transmembrane region" description="Helical" evidence="5">
    <location>
        <begin position="298"/>
        <end position="321"/>
    </location>
</feature>
<dbReference type="Proteomes" id="UP000032336">
    <property type="component" value="Unassembled WGS sequence"/>
</dbReference>
<dbReference type="RefSeq" id="WP_035391681.1">
    <property type="nucleotide sequence ID" value="NZ_JQKF01000054.1"/>
</dbReference>
<dbReference type="SUPFAM" id="SSF161098">
    <property type="entry name" value="MetI-like"/>
    <property type="match status" value="1"/>
</dbReference>
<evidence type="ECO:0000313" key="8">
    <source>
        <dbReference type="Proteomes" id="UP000032336"/>
    </source>
</evidence>
<name>A0A0D8FQF7_9ACTN</name>
<evidence type="ECO:0000256" key="5">
    <source>
        <dbReference type="RuleBase" id="RU363032"/>
    </source>
</evidence>
<feature type="transmembrane region" description="Helical" evidence="5">
    <location>
        <begin position="191"/>
        <end position="212"/>
    </location>
</feature>
<dbReference type="InterPro" id="IPR035906">
    <property type="entry name" value="MetI-like_sf"/>
</dbReference>
<keyword evidence="4 5" id="KW-0472">Membrane</keyword>
<evidence type="ECO:0000313" key="7">
    <source>
        <dbReference type="EMBL" id="KJE75366.1"/>
    </source>
</evidence>
<feature type="transmembrane region" description="Helical" evidence="5">
    <location>
        <begin position="101"/>
        <end position="126"/>
    </location>
</feature>
<dbReference type="CDD" id="cd06261">
    <property type="entry name" value="TM_PBP2"/>
    <property type="match status" value="1"/>
</dbReference>
<evidence type="ECO:0000256" key="1">
    <source>
        <dbReference type="ARBA" id="ARBA00004141"/>
    </source>
</evidence>
<keyword evidence="3 5" id="KW-1133">Transmembrane helix</keyword>
<feature type="transmembrane region" description="Helical" evidence="5">
    <location>
        <begin position="257"/>
        <end position="278"/>
    </location>
</feature>
<comment type="similarity">
    <text evidence="5">Belongs to the binding-protein-dependent transport system permease family.</text>
</comment>
<dbReference type="EMBL" id="JXUW01000046">
    <property type="protein sequence ID" value="KJE75366.1"/>
    <property type="molecule type" value="Genomic_DNA"/>
</dbReference>
<organism evidence="7 8">
    <name type="scientific">Ferrimicrobium acidiphilum DSM 19497</name>
    <dbReference type="NCBI Taxonomy" id="1121877"/>
    <lineage>
        <taxon>Bacteria</taxon>
        <taxon>Bacillati</taxon>
        <taxon>Actinomycetota</taxon>
        <taxon>Acidimicrobiia</taxon>
        <taxon>Acidimicrobiales</taxon>
        <taxon>Acidimicrobiaceae</taxon>
        <taxon>Ferrimicrobium</taxon>
    </lineage>
</organism>
<keyword evidence="8" id="KW-1185">Reference proteome</keyword>
<dbReference type="PROSITE" id="PS50928">
    <property type="entry name" value="ABC_TM1"/>
    <property type="match status" value="1"/>
</dbReference>
<gene>
    <name evidence="7" type="primary">nikB</name>
    <name evidence="7" type="ORF">FEAC_29020</name>
</gene>
<dbReference type="AlphaFoldDB" id="A0A0D8FQF7"/>
<dbReference type="GO" id="GO:0055085">
    <property type="term" value="P:transmembrane transport"/>
    <property type="evidence" value="ECO:0007669"/>
    <property type="project" value="InterPro"/>
</dbReference>
<evidence type="ECO:0000259" key="6">
    <source>
        <dbReference type="PROSITE" id="PS50928"/>
    </source>
</evidence>
<dbReference type="eggNOG" id="COG0601">
    <property type="taxonomic scope" value="Bacteria"/>
</dbReference>
<feature type="transmembrane region" description="Helical" evidence="5">
    <location>
        <begin position="138"/>
        <end position="162"/>
    </location>
</feature>
<evidence type="ECO:0000256" key="3">
    <source>
        <dbReference type="ARBA" id="ARBA00022989"/>
    </source>
</evidence>
<dbReference type="InterPro" id="IPR000515">
    <property type="entry name" value="MetI-like"/>
</dbReference>